<name>A0AAV1TW23_9STRA</name>
<dbReference type="InterPro" id="IPR043502">
    <property type="entry name" value="DNA/RNA_pol_sf"/>
</dbReference>
<feature type="domain" description="Reverse transcriptase Ty1/copia-type" evidence="1">
    <location>
        <begin position="1"/>
        <end position="124"/>
    </location>
</feature>
<evidence type="ECO:0000259" key="1">
    <source>
        <dbReference type="Pfam" id="PF07727"/>
    </source>
</evidence>
<dbReference type="Pfam" id="PF07727">
    <property type="entry name" value="RVT_2"/>
    <property type="match status" value="1"/>
</dbReference>
<dbReference type="SUPFAM" id="SSF56672">
    <property type="entry name" value="DNA/RNA polymerases"/>
    <property type="match status" value="1"/>
</dbReference>
<gene>
    <name evidence="2" type="ORF">PM001_LOCUS11630</name>
</gene>
<dbReference type="InterPro" id="IPR013103">
    <property type="entry name" value="RVT_2"/>
</dbReference>
<accession>A0AAV1TW23</accession>
<dbReference type="EMBL" id="CAKLBY020000100">
    <property type="protein sequence ID" value="CAK7926480.1"/>
    <property type="molecule type" value="Genomic_DNA"/>
</dbReference>
<sequence length="125" mass="14690">MLHQMDVKTAFLNGSLDEDIYMDQPTGCLDEKQPEYVCKLKRLLYDLKQWPRMWSQTIDEFMIKMGFNKCESDHCIYIKRDNQDMILVVLYVGDLILARNNNKLLKSTKMALSTPFEMTDLGELN</sequence>
<proteinExistence type="predicted"/>
<protein>
    <recommendedName>
        <fullName evidence="1">Reverse transcriptase Ty1/copia-type domain-containing protein</fullName>
    </recommendedName>
</protein>
<reference evidence="2" key="1">
    <citation type="submission" date="2024-01" db="EMBL/GenBank/DDBJ databases">
        <authorList>
            <person name="Webb A."/>
        </authorList>
    </citation>
    <scope>NUCLEOTIDE SEQUENCE</scope>
    <source>
        <strain evidence="2">Pm1</strain>
    </source>
</reference>
<dbReference type="Proteomes" id="UP001162060">
    <property type="component" value="Unassembled WGS sequence"/>
</dbReference>
<organism evidence="2 3">
    <name type="scientific">Peronospora matthiolae</name>
    <dbReference type="NCBI Taxonomy" id="2874970"/>
    <lineage>
        <taxon>Eukaryota</taxon>
        <taxon>Sar</taxon>
        <taxon>Stramenopiles</taxon>
        <taxon>Oomycota</taxon>
        <taxon>Peronosporomycetes</taxon>
        <taxon>Peronosporales</taxon>
        <taxon>Peronosporaceae</taxon>
        <taxon>Peronospora</taxon>
    </lineage>
</organism>
<comment type="caution">
    <text evidence="2">The sequence shown here is derived from an EMBL/GenBank/DDBJ whole genome shotgun (WGS) entry which is preliminary data.</text>
</comment>
<evidence type="ECO:0000313" key="3">
    <source>
        <dbReference type="Proteomes" id="UP001162060"/>
    </source>
</evidence>
<evidence type="ECO:0000313" key="2">
    <source>
        <dbReference type="EMBL" id="CAK7926480.1"/>
    </source>
</evidence>
<dbReference type="AlphaFoldDB" id="A0AAV1TW23"/>